<reference evidence="3" key="1">
    <citation type="submission" date="2016-03" db="EMBL/GenBank/DDBJ databases">
        <authorList>
            <person name="Ploux O."/>
        </authorList>
    </citation>
    <scope>NUCLEOTIDE SEQUENCE [LARGE SCALE GENOMIC DNA]</scope>
    <source>
        <strain evidence="3">UK7</strain>
    </source>
</reference>
<dbReference type="EMBL" id="FJUW01000007">
    <property type="protein sequence ID" value="CZS93627.1"/>
    <property type="molecule type" value="Genomic_DNA"/>
</dbReference>
<dbReference type="AlphaFoldDB" id="A0A1E1K6B0"/>
<keyword evidence="3" id="KW-1185">Reference proteome</keyword>
<dbReference type="InParanoid" id="A0A1E1K6B0"/>
<accession>A0A1E1K6B0</accession>
<evidence type="ECO:0000313" key="3">
    <source>
        <dbReference type="Proteomes" id="UP000178129"/>
    </source>
</evidence>
<name>A0A1E1K6B0_9HELO</name>
<evidence type="ECO:0000313" key="2">
    <source>
        <dbReference type="EMBL" id="CZS93627.1"/>
    </source>
</evidence>
<feature type="compositionally biased region" description="Basic and acidic residues" evidence="1">
    <location>
        <begin position="91"/>
        <end position="107"/>
    </location>
</feature>
<comment type="caution">
    <text evidence="2">The sequence shown here is derived from an EMBL/GenBank/DDBJ whole genome shotgun (WGS) entry which is preliminary data.</text>
</comment>
<protein>
    <submittedName>
        <fullName evidence="2">Uncharacterized protein</fullName>
    </submittedName>
</protein>
<organism evidence="2 3">
    <name type="scientific">Rhynchosporium graminicola</name>
    <dbReference type="NCBI Taxonomy" id="2792576"/>
    <lineage>
        <taxon>Eukaryota</taxon>
        <taxon>Fungi</taxon>
        <taxon>Dikarya</taxon>
        <taxon>Ascomycota</taxon>
        <taxon>Pezizomycotina</taxon>
        <taxon>Leotiomycetes</taxon>
        <taxon>Helotiales</taxon>
        <taxon>Ploettnerulaceae</taxon>
        <taxon>Rhynchosporium</taxon>
    </lineage>
</organism>
<feature type="region of interest" description="Disordered" evidence="1">
    <location>
        <begin position="79"/>
        <end position="107"/>
    </location>
</feature>
<evidence type="ECO:0000256" key="1">
    <source>
        <dbReference type="SAM" id="MobiDB-lite"/>
    </source>
</evidence>
<sequence length="107" mass="12084">MLSITDPANFADPWVFTTEHWVTSQSPGTTSEDFARRYCDLKGSVRSILDWADELHGENMCFMALKLSLETLILENEVKDSGGLTGGGNLDHTDELKRRPEEYQMTD</sequence>
<gene>
    <name evidence="2" type="ORF">RCO7_09491</name>
</gene>
<proteinExistence type="predicted"/>
<dbReference type="Proteomes" id="UP000178129">
    <property type="component" value="Unassembled WGS sequence"/>
</dbReference>